<name>A0ABS0TYH5_SERPR</name>
<accession>A0ABS0TYH5</accession>
<organism evidence="1 2">
    <name type="scientific">Serratia proteamaculans</name>
    <dbReference type="NCBI Taxonomy" id="28151"/>
    <lineage>
        <taxon>Bacteria</taxon>
        <taxon>Pseudomonadati</taxon>
        <taxon>Pseudomonadota</taxon>
        <taxon>Gammaproteobacteria</taxon>
        <taxon>Enterobacterales</taxon>
        <taxon>Yersiniaceae</taxon>
        <taxon>Serratia</taxon>
    </lineage>
</organism>
<dbReference type="EMBL" id="JAEHSL010000035">
    <property type="protein sequence ID" value="MBI6183429.1"/>
    <property type="molecule type" value="Genomic_DNA"/>
</dbReference>
<evidence type="ECO:0008006" key="3">
    <source>
        <dbReference type="Google" id="ProtNLM"/>
    </source>
</evidence>
<evidence type="ECO:0000313" key="1">
    <source>
        <dbReference type="EMBL" id="MBI6183429.1"/>
    </source>
</evidence>
<dbReference type="Proteomes" id="UP000639004">
    <property type="component" value="Unassembled WGS sequence"/>
</dbReference>
<reference evidence="1 2" key="1">
    <citation type="submission" date="2020-12" db="EMBL/GenBank/DDBJ databases">
        <title>Enhanced detection system for hospital associated transmission using whole genome sequencing surveillance.</title>
        <authorList>
            <person name="Harrison L.H."/>
            <person name="Van Tyne D."/>
            <person name="Marsh J.W."/>
            <person name="Griffith M.P."/>
            <person name="Snyder D.J."/>
            <person name="Cooper V.S."/>
            <person name="Mustapha M."/>
        </authorList>
    </citation>
    <scope>NUCLEOTIDE SEQUENCE [LARGE SCALE GENOMIC DNA]</scope>
    <source>
        <strain evidence="1 2">SER00238</strain>
    </source>
</reference>
<gene>
    <name evidence="1" type="ORF">JEQ07_23920</name>
</gene>
<keyword evidence="2" id="KW-1185">Reference proteome</keyword>
<sequence length="150" mass="16486">MQIPPTFTGFLNFIRNSVGVPVEAIADDNETLQCVYAAALEWVPTGLGLEYLPVTYRNCVYNLGASFLLHFADDTPPSTYFKDKRKELKINNPSYGLMNSAADQGTSGSMVISDAMSNLTLADLMMMQDPYGLQVVAVLMEMGPLWGYTP</sequence>
<comment type="caution">
    <text evidence="1">The sequence shown here is derived from an EMBL/GenBank/DDBJ whole genome shotgun (WGS) entry which is preliminary data.</text>
</comment>
<proteinExistence type="predicted"/>
<protein>
    <recommendedName>
        <fullName evidence="3">DUF4054 domain-containing protein</fullName>
    </recommendedName>
</protein>
<evidence type="ECO:0000313" key="2">
    <source>
        <dbReference type="Proteomes" id="UP000639004"/>
    </source>
</evidence>